<dbReference type="CDD" id="cd16380">
    <property type="entry name" value="YitT_C"/>
    <property type="match status" value="1"/>
</dbReference>
<reference evidence="8 9" key="1">
    <citation type="journal article" date="2010" name="Stand. Genomic Sci.">
        <title>Complete genome sequence of Aminobacterium colombiense type strain (ALA-1).</title>
        <authorList>
            <person name="Chertkov O."/>
            <person name="Sikorski J."/>
            <person name="Brambilla E."/>
            <person name="Lapidus A."/>
            <person name="Copeland A."/>
            <person name="Glavina Del Rio T."/>
            <person name="Nolan M."/>
            <person name="Lucas S."/>
            <person name="Tice H."/>
            <person name="Cheng J.F."/>
            <person name="Han C."/>
            <person name="Detter J.C."/>
            <person name="Bruce D."/>
            <person name="Tapia R."/>
            <person name="Goodwin L."/>
            <person name="Pitluck S."/>
            <person name="Liolios K."/>
            <person name="Ivanova N."/>
            <person name="Mavromatis K."/>
            <person name="Ovchinnikova G."/>
            <person name="Pati A."/>
            <person name="Chen A."/>
            <person name="Palaniappan K."/>
            <person name="Land M."/>
            <person name="Hauser L."/>
            <person name="Chang Y.J."/>
            <person name="Jeffries C.D."/>
            <person name="Spring S."/>
            <person name="Rohde M."/>
            <person name="Goker M."/>
            <person name="Bristow J."/>
            <person name="Eisen J.A."/>
            <person name="Markowitz V."/>
            <person name="Hugenholtz P."/>
            <person name="Kyrpides N.C."/>
            <person name="Klenk H.P."/>
        </authorList>
    </citation>
    <scope>NUCLEOTIDE SEQUENCE [LARGE SCALE GENOMIC DNA]</scope>
    <source>
        <strain evidence="9">DSM 12261 / ALA-1</strain>
    </source>
</reference>
<dbReference type="PIRSF" id="PIRSF006483">
    <property type="entry name" value="Membrane_protein_YitT"/>
    <property type="match status" value="1"/>
</dbReference>
<dbReference type="InterPro" id="IPR015867">
    <property type="entry name" value="N-reg_PII/ATP_PRibTrfase_C"/>
</dbReference>
<name>D5EC75_AMICL</name>
<feature type="domain" description="DUF2179" evidence="7">
    <location>
        <begin position="229"/>
        <end position="283"/>
    </location>
</feature>
<accession>D5EC75</accession>
<gene>
    <name evidence="8" type="ordered locus">Amico_0008</name>
</gene>
<dbReference type="STRING" id="572547.Amico_0008"/>
<dbReference type="AlphaFoldDB" id="D5EC75"/>
<dbReference type="OrthoDB" id="9779786at2"/>
<dbReference type="GO" id="GO:0005886">
    <property type="term" value="C:plasma membrane"/>
    <property type="evidence" value="ECO:0007669"/>
    <property type="project" value="UniProtKB-SubCell"/>
</dbReference>
<dbReference type="InterPro" id="IPR003740">
    <property type="entry name" value="YitT"/>
</dbReference>
<dbReference type="InterPro" id="IPR019264">
    <property type="entry name" value="DUF2179"/>
</dbReference>
<dbReference type="KEGG" id="aco:Amico_0008"/>
<evidence type="ECO:0000259" key="7">
    <source>
        <dbReference type="Pfam" id="PF10035"/>
    </source>
</evidence>
<keyword evidence="9" id="KW-1185">Reference proteome</keyword>
<evidence type="ECO:0000313" key="8">
    <source>
        <dbReference type="EMBL" id="ADE56157.1"/>
    </source>
</evidence>
<dbReference type="RefSeq" id="WP_013047423.1">
    <property type="nucleotide sequence ID" value="NC_014011.1"/>
</dbReference>
<dbReference type="Pfam" id="PF10035">
    <property type="entry name" value="DUF2179"/>
    <property type="match status" value="1"/>
</dbReference>
<feature type="transmembrane region" description="Helical" evidence="6">
    <location>
        <begin position="86"/>
        <end position="109"/>
    </location>
</feature>
<evidence type="ECO:0000256" key="5">
    <source>
        <dbReference type="ARBA" id="ARBA00023136"/>
    </source>
</evidence>
<sequence>MLTFLPSKLKQFLQREWLTTIYTTTGTIIISFALVALIMPYRFASAGLTGIALISHYALNISPAWIIAIGNTVLLLWGWKVLSPRFVIWTFYVSILMTVSVMFFELFTYPLIQNVFLAAILGGVLGGLGMGLIFLGGGSSGGTDIIVMAARKKYGIDVGMYSFYINMGILLASWFVVDLEQLLMGGVLLYIESLTIDNVLKSFDRRKQLMIITQKPGEVKRFIIEELDRSATIIDARGAYSGEPKNMIMVVLTRRQAMELKRHVVSIDPMTFIILSDVAEVVGDGFKHWKNI</sequence>
<evidence type="ECO:0000256" key="4">
    <source>
        <dbReference type="ARBA" id="ARBA00022989"/>
    </source>
</evidence>
<proteinExistence type="predicted"/>
<protein>
    <recommendedName>
        <fullName evidence="7">DUF2179 domain-containing protein</fullName>
    </recommendedName>
</protein>
<feature type="transmembrane region" description="Helical" evidence="6">
    <location>
        <begin position="158"/>
        <end position="176"/>
    </location>
</feature>
<keyword evidence="4 6" id="KW-1133">Transmembrane helix</keyword>
<keyword evidence="3 6" id="KW-0812">Transmembrane</keyword>
<feature type="transmembrane region" description="Helical" evidence="6">
    <location>
        <begin position="115"/>
        <end position="137"/>
    </location>
</feature>
<feature type="transmembrane region" description="Helical" evidence="6">
    <location>
        <begin position="61"/>
        <end position="79"/>
    </location>
</feature>
<dbReference type="eggNOG" id="COG1284">
    <property type="taxonomic scope" value="Bacteria"/>
</dbReference>
<dbReference type="PANTHER" id="PTHR33545:SF5">
    <property type="entry name" value="UPF0750 MEMBRANE PROTEIN YITT"/>
    <property type="match status" value="1"/>
</dbReference>
<evidence type="ECO:0000313" key="9">
    <source>
        <dbReference type="Proteomes" id="UP000002366"/>
    </source>
</evidence>
<comment type="subcellular location">
    <subcellularLocation>
        <location evidence="1">Cell membrane</location>
        <topology evidence="1">Multi-pass membrane protein</topology>
    </subcellularLocation>
</comment>
<evidence type="ECO:0000256" key="3">
    <source>
        <dbReference type="ARBA" id="ARBA00022692"/>
    </source>
</evidence>
<organism evidence="8 9">
    <name type="scientific">Aminobacterium colombiense (strain DSM 12261 / ALA-1)</name>
    <dbReference type="NCBI Taxonomy" id="572547"/>
    <lineage>
        <taxon>Bacteria</taxon>
        <taxon>Thermotogati</taxon>
        <taxon>Synergistota</taxon>
        <taxon>Synergistia</taxon>
        <taxon>Synergistales</taxon>
        <taxon>Aminobacteriaceae</taxon>
        <taxon>Aminobacterium</taxon>
    </lineage>
</organism>
<dbReference type="Gene3D" id="3.30.70.120">
    <property type="match status" value="1"/>
</dbReference>
<dbReference type="HOGENOM" id="CLU_063199_1_1_0"/>
<keyword evidence="2" id="KW-1003">Cell membrane</keyword>
<dbReference type="Pfam" id="PF02588">
    <property type="entry name" value="YitT_membrane"/>
    <property type="match status" value="1"/>
</dbReference>
<dbReference type="EMBL" id="CP001997">
    <property type="protein sequence ID" value="ADE56157.1"/>
    <property type="molecule type" value="Genomic_DNA"/>
</dbReference>
<evidence type="ECO:0000256" key="2">
    <source>
        <dbReference type="ARBA" id="ARBA00022475"/>
    </source>
</evidence>
<dbReference type="PANTHER" id="PTHR33545">
    <property type="entry name" value="UPF0750 MEMBRANE PROTEIN YITT-RELATED"/>
    <property type="match status" value="1"/>
</dbReference>
<dbReference type="Proteomes" id="UP000002366">
    <property type="component" value="Chromosome"/>
</dbReference>
<evidence type="ECO:0000256" key="1">
    <source>
        <dbReference type="ARBA" id="ARBA00004651"/>
    </source>
</evidence>
<feature type="transmembrane region" description="Helical" evidence="6">
    <location>
        <begin position="21"/>
        <end position="41"/>
    </location>
</feature>
<dbReference type="InterPro" id="IPR051461">
    <property type="entry name" value="UPF0750_membrane"/>
</dbReference>
<evidence type="ECO:0000256" key="6">
    <source>
        <dbReference type="SAM" id="Phobius"/>
    </source>
</evidence>
<keyword evidence="5 6" id="KW-0472">Membrane</keyword>